<dbReference type="AlphaFoldDB" id="A0A9P6PLI4"/>
<dbReference type="CDD" id="cd09897">
    <property type="entry name" value="H3TH_FEN1-XPG-like"/>
    <property type="match status" value="1"/>
</dbReference>
<proteinExistence type="predicted"/>
<feature type="non-terminal residue" evidence="2">
    <location>
        <position position="1"/>
    </location>
</feature>
<dbReference type="OrthoDB" id="2441096at2759"/>
<evidence type="ECO:0000313" key="2">
    <source>
        <dbReference type="EMBL" id="KAG0248361.1"/>
    </source>
</evidence>
<evidence type="ECO:0000256" key="1">
    <source>
        <dbReference type="SAM" id="MobiDB-lite"/>
    </source>
</evidence>
<gene>
    <name evidence="2" type="ORF">DFQ27_000951</name>
</gene>
<evidence type="ECO:0000313" key="3">
    <source>
        <dbReference type="Proteomes" id="UP000807716"/>
    </source>
</evidence>
<dbReference type="EMBL" id="JAAAJB010001281">
    <property type="protein sequence ID" value="KAG0248361.1"/>
    <property type="molecule type" value="Genomic_DNA"/>
</dbReference>
<dbReference type="Gene3D" id="1.10.150.20">
    <property type="entry name" value="5' to 3' exonuclease, C-terminal subdomain"/>
    <property type="match status" value="1"/>
</dbReference>
<accession>A0A9P6PLI4</accession>
<dbReference type="Proteomes" id="UP000807716">
    <property type="component" value="Unassembled WGS sequence"/>
</dbReference>
<name>A0A9P6PLI4_9FUNG</name>
<sequence length="708" mass="79111">MGRGKSRRFGHYDKVAILEVLDLTNTQLVALAVVSGNDYTTNIPTLGIATNRKLMKSLQHDDVNTIVENYLALPDVVVKVDKDDNNWCLASFGDAIKVFVTMKQDRANKVESNSSYEALGLRLDSFLTEFRKKKKEAYQARRALQREKLDGTTSLAVSTPSNMFATVDRPSSANASAYRPRYSAKVRYEPTQRREPPPVMLQHKLKPWKPPPVTSDDAEPKSKKPPAPIRPQIHDCLERGRMLDEMMWEHPTVTLDLGGLKENVNAVVSDPDTSQTITNCIQEAVREASSVKRRGQELIGKYILEVFYPRPGPSEPRPDLPQVVTNSTDIAVLDQLCPRFAPSKSGRDEEKDSDVEDGLGEGQKTRFLQMFLNFLYSGNTPMLRLPKVTPTVSTPSTSGSSTTVKKPPAVSKPSVATTVNNFICRLQELKLLPTPDKSKVPTTRNIVAFAPSSLVRSVATQLSAELKRQYMVGCEELLKKMTKMIEKGQLTSLDEIQLSEKEPAIGLFLRLNSLTGNKWTIAPLSPVEDGWLTFSEVELGAFLHKRTELHPTIKSLIHHTDNRALTQEDLTKDWLHGQGPGSLIQKLIAPVAHDALSSNNKRKGVVTFPVISMDPDGIRTHVNSLRTPGFDPRTYTQKGYALRGSIKTDGHRLQVLAFKLRELLSVRYKRYSDDVLPDRLLSTTAGTDDHLTEVRNVFQSKEDVERLL</sequence>
<feature type="region of interest" description="Disordered" evidence="1">
    <location>
        <begin position="340"/>
        <end position="360"/>
    </location>
</feature>
<comment type="caution">
    <text evidence="2">The sequence shown here is derived from an EMBL/GenBank/DDBJ whole genome shotgun (WGS) entry which is preliminary data.</text>
</comment>
<feature type="region of interest" description="Disordered" evidence="1">
    <location>
        <begin position="184"/>
        <end position="231"/>
    </location>
</feature>
<keyword evidence="3" id="KW-1185">Reference proteome</keyword>
<feature type="region of interest" description="Disordered" evidence="1">
    <location>
        <begin position="389"/>
        <end position="411"/>
    </location>
</feature>
<organism evidence="2 3">
    <name type="scientific">Actinomortierella ambigua</name>
    <dbReference type="NCBI Taxonomy" id="1343610"/>
    <lineage>
        <taxon>Eukaryota</taxon>
        <taxon>Fungi</taxon>
        <taxon>Fungi incertae sedis</taxon>
        <taxon>Mucoromycota</taxon>
        <taxon>Mortierellomycotina</taxon>
        <taxon>Mortierellomycetes</taxon>
        <taxon>Mortierellales</taxon>
        <taxon>Mortierellaceae</taxon>
        <taxon>Actinomortierella</taxon>
    </lineage>
</organism>
<reference evidence="2" key="1">
    <citation type="journal article" date="2020" name="Fungal Divers.">
        <title>Resolving the Mortierellaceae phylogeny through synthesis of multi-gene phylogenetics and phylogenomics.</title>
        <authorList>
            <person name="Vandepol N."/>
            <person name="Liber J."/>
            <person name="Desiro A."/>
            <person name="Na H."/>
            <person name="Kennedy M."/>
            <person name="Barry K."/>
            <person name="Grigoriev I.V."/>
            <person name="Miller A.N."/>
            <person name="O'Donnell K."/>
            <person name="Stajich J.E."/>
            <person name="Bonito G."/>
        </authorList>
    </citation>
    <scope>NUCLEOTIDE SEQUENCE</scope>
    <source>
        <strain evidence="2">BC1065</strain>
    </source>
</reference>
<feature type="compositionally biased region" description="Low complexity" evidence="1">
    <location>
        <begin position="389"/>
        <end position="408"/>
    </location>
</feature>
<feature type="compositionally biased region" description="Basic and acidic residues" evidence="1">
    <location>
        <begin position="186"/>
        <end position="196"/>
    </location>
</feature>
<protein>
    <submittedName>
        <fullName evidence="2">Uncharacterized protein</fullName>
    </submittedName>
</protein>